<proteinExistence type="predicted"/>
<dbReference type="EMBL" id="GBXM01041421">
    <property type="protein sequence ID" value="JAH67156.1"/>
    <property type="molecule type" value="Transcribed_RNA"/>
</dbReference>
<dbReference type="AlphaFoldDB" id="A0A0E9UN17"/>
<evidence type="ECO:0000313" key="1">
    <source>
        <dbReference type="EMBL" id="JAH67156.1"/>
    </source>
</evidence>
<organism evidence="1">
    <name type="scientific">Anguilla anguilla</name>
    <name type="common">European freshwater eel</name>
    <name type="synonym">Muraena anguilla</name>
    <dbReference type="NCBI Taxonomy" id="7936"/>
    <lineage>
        <taxon>Eukaryota</taxon>
        <taxon>Metazoa</taxon>
        <taxon>Chordata</taxon>
        <taxon>Craniata</taxon>
        <taxon>Vertebrata</taxon>
        <taxon>Euteleostomi</taxon>
        <taxon>Actinopterygii</taxon>
        <taxon>Neopterygii</taxon>
        <taxon>Teleostei</taxon>
        <taxon>Anguilliformes</taxon>
        <taxon>Anguillidae</taxon>
        <taxon>Anguilla</taxon>
    </lineage>
</organism>
<sequence>MLMATGIQCQFVFVFYLYSDHLLNTRVTHATEAVSVNDHIIPQAQGKSDMMMSLNNSLLWGPVPSYAGKFQKTL</sequence>
<reference evidence="1" key="2">
    <citation type="journal article" date="2015" name="Fish Shellfish Immunol.">
        <title>Early steps in the European eel (Anguilla anguilla)-Vibrio vulnificus interaction in the gills: Role of the RtxA13 toxin.</title>
        <authorList>
            <person name="Callol A."/>
            <person name="Pajuelo D."/>
            <person name="Ebbesson L."/>
            <person name="Teles M."/>
            <person name="MacKenzie S."/>
            <person name="Amaro C."/>
        </authorList>
    </citation>
    <scope>NUCLEOTIDE SEQUENCE</scope>
</reference>
<protein>
    <submittedName>
        <fullName evidence="1">Uncharacterized protein</fullName>
    </submittedName>
</protein>
<name>A0A0E9UN17_ANGAN</name>
<reference evidence="1" key="1">
    <citation type="submission" date="2014-11" db="EMBL/GenBank/DDBJ databases">
        <authorList>
            <person name="Amaro Gonzalez C."/>
        </authorList>
    </citation>
    <scope>NUCLEOTIDE SEQUENCE</scope>
</reference>
<accession>A0A0E9UN17</accession>